<gene>
    <name evidence="4" type="ORF">PTE31013_01317</name>
</gene>
<evidence type="ECO:0000256" key="1">
    <source>
        <dbReference type="ARBA" id="ARBA00010062"/>
    </source>
</evidence>
<evidence type="ECO:0000259" key="3">
    <source>
        <dbReference type="Pfam" id="PF13458"/>
    </source>
</evidence>
<dbReference type="Gene3D" id="3.40.50.2300">
    <property type="match status" value="2"/>
</dbReference>
<accession>A0A5E4TEB3</accession>
<dbReference type="PANTHER" id="PTHR30483:SF6">
    <property type="entry name" value="PERIPLASMIC BINDING PROTEIN OF ABC TRANSPORTER FOR NATURAL AMINO ACIDS"/>
    <property type="match status" value="1"/>
</dbReference>
<protein>
    <submittedName>
        <fullName evidence="4">ABC transporter permease</fullName>
    </submittedName>
</protein>
<keyword evidence="2" id="KW-0732">Signal</keyword>
<dbReference type="InterPro" id="IPR051010">
    <property type="entry name" value="BCAA_transport"/>
</dbReference>
<keyword evidence="5" id="KW-1185">Reference proteome</keyword>
<dbReference type="SUPFAM" id="SSF53822">
    <property type="entry name" value="Periplasmic binding protein-like I"/>
    <property type="match status" value="1"/>
</dbReference>
<proteinExistence type="inferred from homology"/>
<sequence>MKIKPWLLALGFGVGLGVVSMAGMAQLPDRPVKVGVLTDMSGPYSAMGGAGSVVAAQMAIDDCLAAECKGMKIALVSADNQNKADVAANKAREWFDRDNVDAIADLTNSAAALAVQKIAMDKQRVTLFSGPATTRLTNEDCSPTGFHWMFDTYSQSAATARAVVGDGGKSWYFITVDYAFGHSLEKDAADIVKSLGGTVAGQSRHPLNASDYASFLLQAQSSKAQVVALANGGQDTVNALKQAREFGIVQRGQKLAALLIFLSDVHSLGLNTAQGLLFTDGFYWDFDDASRAWSARFQKKYKDLKPTMVQAGVYSSVLHYLRAVAASQSVDAKVVAQKMREMPIRDPIMHNASIRPDGRVIHDMYLFRVKSPAESKGRWDYYTRVATVPATEAFQPLSKSTCSLVKTSTAAK</sequence>
<evidence type="ECO:0000256" key="2">
    <source>
        <dbReference type="ARBA" id="ARBA00022729"/>
    </source>
</evidence>
<dbReference type="RefSeq" id="WP_150611991.1">
    <property type="nucleotide sequence ID" value="NZ_CABPRU010000002.1"/>
</dbReference>
<name>A0A5E4TEB3_9BURK</name>
<dbReference type="PANTHER" id="PTHR30483">
    <property type="entry name" value="LEUCINE-SPECIFIC-BINDING PROTEIN"/>
    <property type="match status" value="1"/>
</dbReference>
<organism evidence="4 5">
    <name type="scientific">Pandoraea terrigena</name>
    <dbReference type="NCBI Taxonomy" id="2508292"/>
    <lineage>
        <taxon>Bacteria</taxon>
        <taxon>Pseudomonadati</taxon>
        <taxon>Pseudomonadota</taxon>
        <taxon>Betaproteobacteria</taxon>
        <taxon>Burkholderiales</taxon>
        <taxon>Burkholderiaceae</taxon>
        <taxon>Pandoraea</taxon>
    </lineage>
</organism>
<evidence type="ECO:0000313" key="4">
    <source>
        <dbReference type="EMBL" id="VVD84898.1"/>
    </source>
</evidence>
<reference evidence="4 5" key="1">
    <citation type="submission" date="2019-08" db="EMBL/GenBank/DDBJ databases">
        <authorList>
            <person name="Peeters C."/>
        </authorList>
    </citation>
    <scope>NUCLEOTIDE SEQUENCE [LARGE SCALE GENOMIC DNA]</scope>
    <source>
        <strain evidence="4 5">LMG 31013</strain>
    </source>
</reference>
<dbReference type="InterPro" id="IPR028082">
    <property type="entry name" value="Peripla_BP_I"/>
</dbReference>
<dbReference type="Proteomes" id="UP000334380">
    <property type="component" value="Unassembled WGS sequence"/>
</dbReference>
<comment type="similarity">
    <text evidence="1">Belongs to the leucine-binding protein family.</text>
</comment>
<dbReference type="CDD" id="cd06327">
    <property type="entry name" value="PBP1_SBP-like"/>
    <property type="match status" value="1"/>
</dbReference>
<dbReference type="Pfam" id="PF13458">
    <property type="entry name" value="Peripla_BP_6"/>
    <property type="match status" value="1"/>
</dbReference>
<dbReference type="OrthoDB" id="8887944at2"/>
<feature type="domain" description="Leucine-binding protein" evidence="3">
    <location>
        <begin position="31"/>
        <end position="370"/>
    </location>
</feature>
<dbReference type="AlphaFoldDB" id="A0A5E4TEB3"/>
<dbReference type="EMBL" id="CABPRU010000002">
    <property type="protein sequence ID" value="VVD84898.1"/>
    <property type="molecule type" value="Genomic_DNA"/>
</dbReference>
<evidence type="ECO:0000313" key="5">
    <source>
        <dbReference type="Proteomes" id="UP000334380"/>
    </source>
</evidence>
<dbReference type="InterPro" id="IPR028081">
    <property type="entry name" value="Leu-bd"/>
</dbReference>